<dbReference type="EC" id="2.1.1.103" evidence="5"/>
<accession>A0A914RTU6</accession>
<dbReference type="PANTHER" id="PTHR44307">
    <property type="entry name" value="PHOSPHOETHANOLAMINE METHYLTRANSFERASE"/>
    <property type="match status" value="1"/>
</dbReference>
<keyword evidence="10" id="KW-1185">Reference proteome</keyword>
<evidence type="ECO:0000256" key="5">
    <source>
        <dbReference type="ARBA" id="ARBA00035674"/>
    </source>
</evidence>
<keyword evidence="4" id="KW-0808">Transferase</keyword>
<organism evidence="10 11">
    <name type="scientific">Parascaris equorum</name>
    <name type="common">Equine roundworm</name>
    <dbReference type="NCBI Taxonomy" id="6256"/>
    <lineage>
        <taxon>Eukaryota</taxon>
        <taxon>Metazoa</taxon>
        <taxon>Ecdysozoa</taxon>
        <taxon>Nematoda</taxon>
        <taxon>Chromadorea</taxon>
        <taxon>Rhabditida</taxon>
        <taxon>Spirurina</taxon>
        <taxon>Ascaridomorpha</taxon>
        <taxon>Ascaridoidea</taxon>
        <taxon>Ascarididae</taxon>
        <taxon>Parascaris</taxon>
    </lineage>
</organism>
<evidence type="ECO:0000256" key="4">
    <source>
        <dbReference type="ARBA" id="ARBA00022679"/>
    </source>
</evidence>
<keyword evidence="3" id="KW-0489">Methyltransferase</keyword>
<name>A0A914RTU6_PAREQ</name>
<dbReference type="InterPro" id="IPR029063">
    <property type="entry name" value="SAM-dependent_MTases_sf"/>
</dbReference>
<dbReference type="GO" id="GO:0032259">
    <property type="term" value="P:methylation"/>
    <property type="evidence" value="ECO:0007669"/>
    <property type="project" value="UniProtKB-KW"/>
</dbReference>
<evidence type="ECO:0000313" key="11">
    <source>
        <dbReference type="WBParaSite" id="PEQ_0000969701-mRNA-1"/>
    </source>
</evidence>
<dbReference type="AlphaFoldDB" id="A0A914RTU6"/>
<feature type="transmembrane region" description="Helical" evidence="8">
    <location>
        <begin position="82"/>
        <end position="101"/>
    </location>
</feature>
<feature type="domain" description="Methyltransferase type 11" evidence="9">
    <location>
        <begin position="37"/>
        <end position="87"/>
    </location>
</feature>
<dbReference type="Pfam" id="PF08241">
    <property type="entry name" value="Methyltransf_11"/>
    <property type="match status" value="1"/>
</dbReference>
<keyword evidence="8" id="KW-1133">Transmembrane helix</keyword>
<evidence type="ECO:0000256" key="7">
    <source>
        <dbReference type="ARBA" id="ARBA00047841"/>
    </source>
</evidence>
<sequence length="207" mass="23934">MGIRGYDENLEVLKRFGDLKPGCKMLDIGVGIGGGARQAARNEKDTRVRYQISDALEYEFPASSFDYVFSRDGLHHNERIDIVMRRIFVCFTVAFHVFRYCNHYLASHHILRRLFFIAKFDWYAVMSLIYIVLILSSCIVMKSFFLGYRSIHWLKPGGKVLITIYGMGHGTLSAKFQAYVEKRKYFLKTLEEMVEFCGIQNTVPGQA</sequence>
<feature type="transmembrane region" description="Helical" evidence="8">
    <location>
        <begin position="122"/>
        <end position="148"/>
    </location>
</feature>
<protein>
    <recommendedName>
        <fullName evidence="5">phosphoethanolamine N-methyltransferase</fullName>
        <ecNumber evidence="5">2.1.1.103</ecNumber>
    </recommendedName>
</protein>
<comment type="catalytic activity">
    <reaction evidence="7">
        <text>N-methylethanolamine phosphate + S-adenosyl-L-methionine = N,N-dimethylethanolamine phosphate + S-adenosyl-L-homocysteine + H(+)</text>
        <dbReference type="Rhea" id="RHEA:25321"/>
        <dbReference type="ChEBI" id="CHEBI:15378"/>
        <dbReference type="ChEBI" id="CHEBI:57781"/>
        <dbReference type="ChEBI" id="CHEBI:57856"/>
        <dbReference type="ChEBI" id="CHEBI:58641"/>
        <dbReference type="ChEBI" id="CHEBI:59789"/>
        <dbReference type="EC" id="2.1.1.103"/>
    </reaction>
    <physiologicalReaction direction="left-to-right" evidence="7">
        <dbReference type="Rhea" id="RHEA:25322"/>
    </physiologicalReaction>
</comment>
<proteinExistence type="predicted"/>
<dbReference type="GO" id="GO:0000234">
    <property type="term" value="F:phosphoethanolamine N-methyltransferase activity"/>
    <property type="evidence" value="ECO:0007669"/>
    <property type="project" value="UniProtKB-EC"/>
</dbReference>
<comment type="catalytic activity">
    <reaction evidence="6">
        <text>N,N-dimethylethanolamine phosphate + S-adenosyl-L-methionine = phosphocholine + S-adenosyl-L-homocysteine + H(+)</text>
        <dbReference type="Rhea" id="RHEA:25325"/>
        <dbReference type="ChEBI" id="CHEBI:15378"/>
        <dbReference type="ChEBI" id="CHEBI:57856"/>
        <dbReference type="ChEBI" id="CHEBI:58641"/>
        <dbReference type="ChEBI" id="CHEBI:59789"/>
        <dbReference type="ChEBI" id="CHEBI:295975"/>
        <dbReference type="EC" id="2.1.1.103"/>
    </reaction>
    <physiologicalReaction direction="left-to-right" evidence="6">
        <dbReference type="Rhea" id="RHEA:25326"/>
    </physiologicalReaction>
</comment>
<keyword evidence="8" id="KW-0472">Membrane</keyword>
<dbReference type="Gene3D" id="3.40.50.150">
    <property type="entry name" value="Vaccinia Virus protein VP39"/>
    <property type="match status" value="1"/>
</dbReference>
<evidence type="ECO:0000256" key="1">
    <source>
        <dbReference type="ARBA" id="ARBA00004969"/>
    </source>
</evidence>
<evidence type="ECO:0000313" key="10">
    <source>
        <dbReference type="Proteomes" id="UP000887564"/>
    </source>
</evidence>
<keyword evidence="8" id="KW-0812">Transmembrane</keyword>
<dbReference type="Proteomes" id="UP000887564">
    <property type="component" value="Unplaced"/>
</dbReference>
<evidence type="ECO:0000256" key="8">
    <source>
        <dbReference type="SAM" id="Phobius"/>
    </source>
</evidence>
<evidence type="ECO:0000256" key="6">
    <source>
        <dbReference type="ARBA" id="ARBA00047619"/>
    </source>
</evidence>
<comment type="pathway">
    <text evidence="2">Lipid metabolism.</text>
</comment>
<dbReference type="PANTHER" id="PTHR44307:SF2">
    <property type="entry name" value="PHOSPHOETHANOLAMINE METHYLTRANSFERASE ISOFORM X1"/>
    <property type="match status" value="1"/>
</dbReference>
<dbReference type="SUPFAM" id="SSF53335">
    <property type="entry name" value="S-adenosyl-L-methionine-dependent methyltransferases"/>
    <property type="match status" value="1"/>
</dbReference>
<reference evidence="11" key="1">
    <citation type="submission" date="2022-11" db="UniProtKB">
        <authorList>
            <consortium name="WormBaseParasite"/>
        </authorList>
    </citation>
    <scope>IDENTIFICATION</scope>
</reference>
<dbReference type="WBParaSite" id="PEQ_0000969701-mRNA-1">
    <property type="protein sequence ID" value="PEQ_0000969701-mRNA-1"/>
    <property type="gene ID" value="PEQ_0000969701"/>
</dbReference>
<comment type="pathway">
    <text evidence="1">Phospholipid metabolism; phosphatidylcholine biosynthesis.</text>
</comment>
<evidence type="ECO:0000259" key="9">
    <source>
        <dbReference type="Pfam" id="PF08241"/>
    </source>
</evidence>
<evidence type="ECO:0000256" key="2">
    <source>
        <dbReference type="ARBA" id="ARBA00005189"/>
    </source>
</evidence>
<dbReference type="InterPro" id="IPR013216">
    <property type="entry name" value="Methyltransf_11"/>
</dbReference>
<evidence type="ECO:0000256" key="3">
    <source>
        <dbReference type="ARBA" id="ARBA00022603"/>
    </source>
</evidence>